<dbReference type="RefSeq" id="WP_147202402.1">
    <property type="nucleotide sequence ID" value="NZ_BJYT01000002.1"/>
</dbReference>
<name>A0A512B8P4_9BACT</name>
<feature type="domain" description="TonB-dependent receptor-like beta-barrel" evidence="13">
    <location>
        <begin position="182"/>
        <end position="614"/>
    </location>
</feature>
<evidence type="ECO:0000256" key="8">
    <source>
        <dbReference type="ARBA" id="ARBA00023170"/>
    </source>
</evidence>
<reference evidence="15 16" key="1">
    <citation type="submission" date="2019-07" db="EMBL/GenBank/DDBJ databases">
        <title>Whole genome shotgun sequence of Segetibacter aerophilus NBRC 106135.</title>
        <authorList>
            <person name="Hosoyama A."/>
            <person name="Uohara A."/>
            <person name="Ohji S."/>
            <person name="Ichikawa N."/>
        </authorList>
    </citation>
    <scope>NUCLEOTIDE SEQUENCE [LARGE SCALE GENOMIC DNA]</scope>
    <source>
        <strain evidence="15 16">NBRC 106135</strain>
    </source>
</reference>
<evidence type="ECO:0000256" key="2">
    <source>
        <dbReference type="ARBA" id="ARBA00022448"/>
    </source>
</evidence>
<evidence type="ECO:0000256" key="5">
    <source>
        <dbReference type="ARBA" id="ARBA00022729"/>
    </source>
</evidence>
<evidence type="ECO:0000259" key="13">
    <source>
        <dbReference type="Pfam" id="PF00593"/>
    </source>
</evidence>
<proteinExistence type="inferred from homology"/>
<evidence type="ECO:0000256" key="12">
    <source>
        <dbReference type="SAM" id="SignalP"/>
    </source>
</evidence>
<keyword evidence="2 10" id="KW-0813">Transport</keyword>
<dbReference type="Pfam" id="PF00593">
    <property type="entry name" value="TonB_dep_Rec_b-barrel"/>
    <property type="match status" value="1"/>
</dbReference>
<accession>A0A512B8P4</accession>
<protein>
    <submittedName>
        <fullName evidence="15">TonB-dependent receptor</fullName>
    </submittedName>
</protein>
<dbReference type="PROSITE" id="PS52016">
    <property type="entry name" value="TONB_DEPENDENT_REC_3"/>
    <property type="match status" value="1"/>
</dbReference>
<keyword evidence="9 10" id="KW-0998">Cell outer membrane</keyword>
<comment type="caution">
    <text evidence="15">The sequence shown here is derived from an EMBL/GenBank/DDBJ whole genome shotgun (WGS) entry which is preliminary data.</text>
</comment>
<keyword evidence="6 11" id="KW-0798">TonB box</keyword>
<dbReference type="SUPFAM" id="SSF56935">
    <property type="entry name" value="Porins"/>
    <property type="match status" value="1"/>
</dbReference>
<dbReference type="Proteomes" id="UP000321513">
    <property type="component" value="Unassembled WGS sequence"/>
</dbReference>
<dbReference type="OrthoDB" id="9758472at2"/>
<feature type="signal peptide" evidence="12">
    <location>
        <begin position="1"/>
        <end position="22"/>
    </location>
</feature>
<dbReference type="PANTHER" id="PTHR30069">
    <property type="entry name" value="TONB-DEPENDENT OUTER MEMBRANE RECEPTOR"/>
    <property type="match status" value="1"/>
</dbReference>
<dbReference type="GO" id="GO:0044718">
    <property type="term" value="P:siderophore transmembrane transport"/>
    <property type="evidence" value="ECO:0007669"/>
    <property type="project" value="TreeGrafter"/>
</dbReference>
<dbReference type="InterPro" id="IPR000531">
    <property type="entry name" value="Beta-barrel_TonB"/>
</dbReference>
<evidence type="ECO:0000256" key="4">
    <source>
        <dbReference type="ARBA" id="ARBA00022692"/>
    </source>
</evidence>
<dbReference type="InterPro" id="IPR037066">
    <property type="entry name" value="Plug_dom_sf"/>
</dbReference>
<evidence type="ECO:0000313" key="15">
    <source>
        <dbReference type="EMBL" id="GEO08335.1"/>
    </source>
</evidence>
<feature type="domain" description="TonB-dependent receptor plug" evidence="14">
    <location>
        <begin position="48"/>
        <end position="150"/>
    </location>
</feature>
<evidence type="ECO:0000256" key="1">
    <source>
        <dbReference type="ARBA" id="ARBA00004571"/>
    </source>
</evidence>
<dbReference type="InterPro" id="IPR039426">
    <property type="entry name" value="TonB-dep_rcpt-like"/>
</dbReference>
<keyword evidence="7 10" id="KW-0472">Membrane</keyword>
<gene>
    <name evidence="15" type="ORF">SAE01_08310</name>
</gene>
<evidence type="ECO:0000256" key="11">
    <source>
        <dbReference type="RuleBase" id="RU003357"/>
    </source>
</evidence>
<keyword evidence="16" id="KW-1185">Reference proteome</keyword>
<dbReference type="InterPro" id="IPR012910">
    <property type="entry name" value="Plug_dom"/>
</dbReference>
<evidence type="ECO:0000256" key="10">
    <source>
        <dbReference type="PROSITE-ProRule" id="PRU01360"/>
    </source>
</evidence>
<keyword evidence="5 12" id="KW-0732">Signal</keyword>
<dbReference type="PANTHER" id="PTHR30069:SF29">
    <property type="entry name" value="HEMOGLOBIN AND HEMOGLOBIN-HAPTOGLOBIN-BINDING PROTEIN 1-RELATED"/>
    <property type="match status" value="1"/>
</dbReference>
<keyword evidence="8 15" id="KW-0675">Receptor</keyword>
<dbReference type="Pfam" id="PF07715">
    <property type="entry name" value="Plug"/>
    <property type="match status" value="1"/>
</dbReference>
<evidence type="ECO:0000256" key="6">
    <source>
        <dbReference type="ARBA" id="ARBA00023077"/>
    </source>
</evidence>
<dbReference type="Gene3D" id="2.170.130.10">
    <property type="entry name" value="TonB-dependent receptor, plug domain"/>
    <property type="match status" value="1"/>
</dbReference>
<dbReference type="GO" id="GO:0009279">
    <property type="term" value="C:cell outer membrane"/>
    <property type="evidence" value="ECO:0007669"/>
    <property type="project" value="UniProtKB-SubCell"/>
</dbReference>
<evidence type="ECO:0000256" key="7">
    <source>
        <dbReference type="ARBA" id="ARBA00023136"/>
    </source>
</evidence>
<evidence type="ECO:0000256" key="3">
    <source>
        <dbReference type="ARBA" id="ARBA00022452"/>
    </source>
</evidence>
<dbReference type="GO" id="GO:0015344">
    <property type="term" value="F:siderophore uptake transmembrane transporter activity"/>
    <property type="evidence" value="ECO:0007669"/>
    <property type="project" value="TreeGrafter"/>
</dbReference>
<organism evidence="15 16">
    <name type="scientific">Segetibacter aerophilus</name>
    <dbReference type="NCBI Taxonomy" id="670293"/>
    <lineage>
        <taxon>Bacteria</taxon>
        <taxon>Pseudomonadati</taxon>
        <taxon>Bacteroidota</taxon>
        <taxon>Chitinophagia</taxon>
        <taxon>Chitinophagales</taxon>
        <taxon>Chitinophagaceae</taxon>
        <taxon>Segetibacter</taxon>
    </lineage>
</organism>
<dbReference type="EMBL" id="BJYT01000002">
    <property type="protein sequence ID" value="GEO08335.1"/>
    <property type="molecule type" value="Genomic_DNA"/>
</dbReference>
<dbReference type="AlphaFoldDB" id="A0A512B8P4"/>
<dbReference type="Gene3D" id="2.40.170.20">
    <property type="entry name" value="TonB-dependent receptor, beta-barrel domain"/>
    <property type="match status" value="1"/>
</dbReference>
<evidence type="ECO:0000259" key="14">
    <source>
        <dbReference type="Pfam" id="PF07715"/>
    </source>
</evidence>
<sequence>MKAIKLLSAVGLTWLCATTLHAQETEIELDPITVTASLHPVSSSVTGRNIIVIKGDQFSKLPVNSVDELLRYLPGLEVQMRGPMGAQSDIVLRGGTFQQVLVILDGIRINDPNTGHFNSYIPIAPAEIDRIEVLKGASSAIYGSEAVGGVIQIITKSFAAKTGQKSKQLIAQGTAGQFGLLNGQFGGFYQNGNTAVSGGIISNNASGQQQRGTRGYLHNTSASVSINHYLDPYWNISYRSSFDRRDFAAQNFYTTFRSDTANEKVSTFWNQLKLAFEKEHQSFSVNLGYKAVKDQYQFNSVGTPNLNKSNLLQGLAIYKWLAASNTTITTGSQWVNKQMTSNDRGDHTLNQAGSFLIVDEKIGTHATVSPAIRVEWNERSGWQFVPQLNVSYKLPYWQLRGSAGRTTRDADFTERFNNYNKSFVQSGSIGNPDLASENSFSYEAGADFFGLKNLKLSATIFQQRFTKLIDYVTTPYAAMPRKENLSPTGTYALAQNIGQVNSTGAELDIQYSKKFQDNQQLWATFGFTWIDSKSNNTTPSFYLSSHAKYLANFNIRYTVNRFSFSLNGLYKQRTPQTSTAINADISTDYFVLNAQLQAFVYRNKVSIFTQADNLFDKQYSDLLGSQMPKRWLMGGFKVTL</sequence>
<feature type="chain" id="PRO_5022230715" evidence="12">
    <location>
        <begin position="23"/>
        <end position="640"/>
    </location>
</feature>
<keyword evidence="4 10" id="KW-0812">Transmembrane</keyword>
<evidence type="ECO:0000256" key="9">
    <source>
        <dbReference type="ARBA" id="ARBA00023237"/>
    </source>
</evidence>
<dbReference type="InterPro" id="IPR036942">
    <property type="entry name" value="Beta-barrel_TonB_sf"/>
</dbReference>
<keyword evidence="3 10" id="KW-1134">Transmembrane beta strand</keyword>
<comment type="similarity">
    <text evidence="10 11">Belongs to the TonB-dependent receptor family.</text>
</comment>
<comment type="subcellular location">
    <subcellularLocation>
        <location evidence="1 10">Cell outer membrane</location>
        <topology evidence="1 10">Multi-pass membrane protein</topology>
    </subcellularLocation>
</comment>
<evidence type="ECO:0000313" key="16">
    <source>
        <dbReference type="Proteomes" id="UP000321513"/>
    </source>
</evidence>